<dbReference type="CDD" id="cd04301">
    <property type="entry name" value="NAT_SF"/>
    <property type="match status" value="1"/>
</dbReference>
<dbReference type="SUPFAM" id="SSF55729">
    <property type="entry name" value="Acyl-CoA N-acyltransferases (Nat)"/>
    <property type="match status" value="1"/>
</dbReference>
<dbReference type="GO" id="GO:0035447">
    <property type="term" value="F:mycothiol synthase activity"/>
    <property type="evidence" value="ECO:0007669"/>
    <property type="project" value="UniProtKB-EC"/>
</dbReference>
<keyword evidence="2" id="KW-0808">Transferase</keyword>
<dbReference type="Proteomes" id="UP000548423">
    <property type="component" value="Unassembled WGS sequence"/>
</dbReference>
<dbReference type="PROSITE" id="PS51186">
    <property type="entry name" value="GNAT"/>
    <property type="match status" value="1"/>
</dbReference>
<evidence type="ECO:0000313" key="3">
    <source>
        <dbReference type="Proteomes" id="UP000548423"/>
    </source>
</evidence>
<dbReference type="PANTHER" id="PTHR43617">
    <property type="entry name" value="L-AMINO ACID N-ACETYLTRANSFERASE"/>
    <property type="match status" value="1"/>
</dbReference>
<dbReference type="Gene3D" id="3.40.630.30">
    <property type="match status" value="1"/>
</dbReference>
<dbReference type="Pfam" id="PF00583">
    <property type="entry name" value="Acetyltransf_1"/>
    <property type="match status" value="1"/>
</dbReference>
<sequence length="298" mass="34580">MRVVLLEKERVSDFVAYCKRHRSEVDDSYLYDFELREFVVDDENPTYLALNEQDEIVGTASLVMDDYHKRGKRARFRIFHCETQDMHCYQQLLEAVLKHTTDLDKVFLFIPVTNKKLIEMIEGLNFSVERYAFLLVREDLDIPEVEIPDGYELRTFRPGQDEEHWLKVRNAAFSTLKGSETPLTTEGVKKLSTDDDYLEGGMMILFDQEKPVGVIRGADDEYDEAPIMNIGPVAILPDYQGRGLGRSLLRASLRFAKEKGYKRTILSVNGENERAQALYIQEGFKQEEAVVCYQYFIK</sequence>
<evidence type="ECO:0000259" key="1">
    <source>
        <dbReference type="PROSITE" id="PS51186"/>
    </source>
</evidence>
<comment type="caution">
    <text evidence="2">The sequence shown here is derived from an EMBL/GenBank/DDBJ whole genome shotgun (WGS) entry which is preliminary data.</text>
</comment>
<organism evidence="2 3">
    <name type="scientific">Neobacillus niacini</name>
    <dbReference type="NCBI Taxonomy" id="86668"/>
    <lineage>
        <taxon>Bacteria</taxon>
        <taxon>Bacillati</taxon>
        <taxon>Bacillota</taxon>
        <taxon>Bacilli</taxon>
        <taxon>Bacillales</taxon>
        <taxon>Bacillaceae</taxon>
        <taxon>Neobacillus</taxon>
    </lineage>
</organism>
<dbReference type="AlphaFoldDB" id="A0A852T6X4"/>
<dbReference type="GO" id="GO:0008999">
    <property type="term" value="F:protein-N-terminal-alanine acetyltransferase activity"/>
    <property type="evidence" value="ECO:0007669"/>
    <property type="project" value="TreeGrafter"/>
</dbReference>
<gene>
    <name evidence="2" type="ORF">F4694_000286</name>
</gene>
<dbReference type="InterPro" id="IPR000182">
    <property type="entry name" value="GNAT_dom"/>
</dbReference>
<keyword evidence="2" id="KW-0012">Acyltransferase</keyword>
<dbReference type="EC" id="2.3.1.189" evidence="2"/>
<dbReference type="EMBL" id="JACCBX010000001">
    <property type="protein sequence ID" value="NYE03567.1"/>
    <property type="molecule type" value="Genomic_DNA"/>
</dbReference>
<reference evidence="3" key="1">
    <citation type="submission" date="2020-07" db="EMBL/GenBank/DDBJ databases">
        <authorList>
            <person name="Partida-Martinez L."/>
            <person name="Huntemann M."/>
            <person name="Clum A."/>
            <person name="Wang J."/>
            <person name="Palaniappan K."/>
            <person name="Ritter S."/>
            <person name="Chen I.-M."/>
            <person name="Stamatis D."/>
            <person name="Reddy T."/>
            <person name="O'Malley R."/>
            <person name="Daum C."/>
            <person name="Shapiro N."/>
            <person name="Ivanova N."/>
            <person name="Kyrpides N."/>
            <person name="Woyke T."/>
        </authorList>
    </citation>
    <scope>NUCLEOTIDE SEQUENCE [LARGE SCALE GENOMIC DNA]</scope>
    <source>
        <strain evidence="3">AT2.8</strain>
    </source>
</reference>
<accession>A0A852T6X4</accession>
<proteinExistence type="predicted"/>
<evidence type="ECO:0000313" key="2">
    <source>
        <dbReference type="EMBL" id="NYE03567.1"/>
    </source>
</evidence>
<dbReference type="InterPro" id="IPR016181">
    <property type="entry name" value="Acyl_CoA_acyltransferase"/>
</dbReference>
<dbReference type="InterPro" id="IPR050276">
    <property type="entry name" value="MshD_Acetyltransferase"/>
</dbReference>
<reference evidence="3" key="2">
    <citation type="submission" date="2020-08" db="EMBL/GenBank/DDBJ databases">
        <title>The Agave Microbiome: Exploring the role of microbial communities in plant adaptations to desert environments.</title>
        <authorList>
            <person name="Partida-Martinez L.P."/>
        </authorList>
    </citation>
    <scope>NUCLEOTIDE SEQUENCE [LARGE SCALE GENOMIC DNA]</scope>
    <source>
        <strain evidence="3">AT2.8</strain>
    </source>
</reference>
<feature type="domain" description="N-acetyltransferase" evidence="1">
    <location>
        <begin position="151"/>
        <end position="298"/>
    </location>
</feature>
<protein>
    <submittedName>
        <fullName evidence="2">Mycothiol synthase</fullName>
        <ecNumber evidence="2">2.3.1.189</ecNumber>
    </submittedName>
</protein>
<dbReference type="PANTHER" id="PTHR43617:SF20">
    <property type="entry name" value="N-ALPHA-ACETYLTRANSFERASE RIMI"/>
    <property type="match status" value="1"/>
</dbReference>
<name>A0A852T6X4_9BACI</name>